<evidence type="ECO:0000256" key="3">
    <source>
        <dbReference type="ARBA" id="ARBA00022538"/>
    </source>
</evidence>
<protein>
    <submittedName>
        <fullName evidence="14">Voltage-gated potassium channel</fullName>
    </submittedName>
</protein>
<evidence type="ECO:0000259" key="13">
    <source>
        <dbReference type="Pfam" id="PF00520"/>
    </source>
</evidence>
<evidence type="ECO:0000256" key="2">
    <source>
        <dbReference type="ARBA" id="ARBA00022448"/>
    </source>
</evidence>
<keyword evidence="11 14" id="KW-0407">Ion channel</keyword>
<accession>A0A1I4ZP14</accession>
<dbReference type="SUPFAM" id="SSF81324">
    <property type="entry name" value="Voltage-gated potassium channels"/>
    <property type="match status" value="1"/>
</dbReference>
<evidence type="ECO:0000256" key="4">
    <source>
        <dbReference type="ARBA" id="ARBA00022692"/>
    </source>
</evidence>
<keyword evidence="7" id="KW-0630">Potassium</keyword>
<evidence type="ECO:0000256" key="9">
    <source>
        <dbReference type="ARBA" id="ARBA00023065"/>
    </source>
</evidence>
<gene>
    <name evidence="14" type="ORF">SAMN04488056_101157</name>
</gene>
<feature type="domain" description="Ion transport" evidence="13">
    <location>
        <begin position="33"/>
        <end position="248"/>
    </location>
</feature>
<dbReference type="Pfam" id="PF00520">
    <property type="entry name" value="Ion_trans"/>
    <property type="match status" value="1"/>
</dbReference>
<dbReference type="OrthoDB" id="9799090at2"/>
<keyword evidence="8 12" id="KW-1133">Transmembrane helix</keyword>
<feature type="transmembrane region" description="Helical" evidence="12">
    <location>
        <begin position="37"/>
        <end position="54"/>
    </location>
</feature>
<dbReference type="PANTHER" id="PTHR11537">
    <property type="entry name" value="VOLTAGE-GATED POTASSIUM CHANNEL"/>
    <property type="match status" value="1"/>
</dbReference>
<dbReference type="Gene3D" id="1.10.287.70">
    <property type="match status" value="1"/>
</dbReference>
<name>A0A1I4ZP14_9HYPH</name>
<dbReference type="PANTHER" id="PTHR11537:SF254">
    <property type="entry name" value="POTASSIUM VOLTAGE-GATED CHANNEL PROTEIN SHAB"/>
    <property type="match status" value="1"/>
</dbReference>
<sequence length="256" mass="29069">MTEHWAGRNLLPFALSRRKVHAILNGIDPIWGRPFELVWAALILLSAFFLALETEPKLSETMRSILALEEATIVSLFSTEYILRIWSAPKRWQYIFSFWGVVDLLAILPFYLSLGIDLRGLRAIRLLRLFRILKLVRFVDAVERLRMAFADIKHELLVFAFMSLIVLYLAAVGIYYFENEAQPGKFSSVFQSLWWAVATLTTVGYGDVFPITTGGKVFTLFVLLIGIGIISVPSGLIASSLTNAHKRKSEKKLEQD</sequence>
<dbReference type="InterPro" id="IPR005821">
    <property type="entry name" value="Ion_trans_dom"/>
</dbReference>
<evidence type="ECO:0000256" key="11">
    <source>
        <dbReference type="ARBA" id="ARBA00023303"/>
    </source>
</evidence>
<keyword evidence="4 12" id="KW-0812">Transmembrane</keyword>
<evidence type="ECO:0000313" key="14">
    <source>
        <dbReference type="EMBL" id="SFN51719.1"/>
    </source>
</evidence>
<dbReference type="InterPro" id="IPR027359">
    <property type="entry name" value="Volt_channel_dom_sf"/>
</dbReference>
<dbReference type="PRINTS" id="PR00169">
    <property type="entry name" value="KCHANNEL"/>
</dbReference>
<evidence type="ECO:0000256" key="5">
    <source>
        <dbReference type="ARBA" id="ARBA00022826"/>
    </source>
</evidence>
<reference evidence="14 15" key="1">
    <citation type="submission" date="2016-10" db="EMBL/GenBank/DDBJ databases">
        <authorList>
            <person name="de Groot N.N."/>
        </authorList>
    </citation>
    <scope>NUCLEOTIDE SEQUENCE [LARGE SCALE GENOMIC DNA]</scope>
    <source>
        <strain evidence="14 15">CGMCC 1.9157</strain>
    </source>
</reference>
<keyword evidence="3" id="KW-0633">Potassium transport</keyword>
<feature type="transmembrane region" description="Helical" evidence="12">
    <location>
        <begin position="92"/>
        <end position="112"/>
    </location>
</feature>
<dbReference type="InterPro" id="IPR028325">
    <property type="entry name" value="VG_K_chnl"/>
</dbReference>
<proteinExistence type="predicted"/>
<organism evidence="14 15">
    <name type="scientific">Cohaesibacter marisflavi</name>
    <dbReference type="NCBI Taxonomy" id="655353"/>
    <lineage>
        <taxon>Bacteria</taxon>
        <taxon>Pseudomonadati</taxon>
        <taxon>Pseudomonadota</taxon>
        <taxon>Alphaproteobacteria</taxon>
        <taxon>Hyphomicrobiales</taxon>
        <taxon>Cohaesibacteraceae</taxon>
    </lineage>
</organism>
<dbReference type="AlphaFoldDB" id="A0A1I4ZP14"/>
<dbReference type="Gene3D" id="1.20.120.350">
    <property type="entry name" value="Voltage-gated potassium channels. Chain C"/>
    <property type="match status" value="1"/>
</dbReference>
<dbReference type="RefSeq" id="WP_090067864.1">
    <property type="nucleotide sequence ID" value="NZ_FOVR01000001.1"/>
</dbReference>
<evidence type="ECO:0000256" key="8">
    <source>
        <dbReference type="ARBA" id="ARBA00022989"/>
    </source>
</evidence>
<keyword evidence="9" id="KW-0406">Ion transport</keyword>
<evidence type="ECO:0000256" key="1">
    <source>
        <dbReference type="ARBA" id="ARBA00004141"/>
    </source>
</evidence>
<keyword evidence="10 12" id="KW-0472">Membrane</keyword>
<evidence type="ECO:0000313" key="15">
    <source>
        <dbReference type="Proteomes" id="UP000199236"/>
    </source>
</evidence>
<keyword evidence="2" id="KW-0813">Transport</keyword>
<keyword evidence="15" id="KW-1185">Reference proteome</keyword>
<dbReference type="GO" id="GO:0001508">
    <property type="term" value="P:action potential"/>
    <property type="evidence" value="ECO:0007669"/>
    <property type="project" value="TreeGrafter"/>
</dbReference>
<feature type="transmembrane region" description="Helical" evidence="12">
    <location>
        <begin position="156"/>
        <end position="177"/>
    </location>
</feature>
<dbReference type="EMBL" id="FOVR01000001">
    <property type="protein sequence ID" value="SFN51719.1"/>
    <property type="molecule type" value="Genomic_DNA"/>
</dbReference>
<dbReference type="GO" id="GO:0005249">
    <property type="term" value="F:voltage-gated potassium channel activity"/>
    <property type="evidence" value="ECO:0007669"/>
    <property type="project" value="InterPro"/>
</dbReference>
<comment type="subcellular location">
    <subcellularLocation>
        <location evidence="1">Membrane</location>
        <topology evidence="1">Multi-pass membrane protein</topology>
    </subcellularLocation>
</comment>
<evidence type="ECO:0000256" key="7">
    <source>
        <dbReference type="ARBA" id="ARBA00022958"/>
    </source>
</evidence>
<dbReference type="GO" id="GO:0008076">
    <property type="term" value="C:voltage-gated potassium channel complex"/>
    <property type="evidence" value="ECO:0007669"/>
    <property type="project" value="InterPro"/>
</dbReference>
<evidence type="ECO:0000256" key="12">
    <source>
        <dbReference type="SAM" id="Phobius"/>
    </source>
</evidence>
<evidence type="ECO:0000256" key="6">
    <source>
        <dbReference type="ARBA" id="ARBA00022882"/>
    </source>
</evidence>
<keyword evidence="6" id="KW-0851">Voltage-gated channel</keyword>
<evidence type="ECO:0000256" key="10">
    <source>
        <dbReference type="ARBA" id="ARBA00023136"/>
    </source>
</evidence>
<dbReference type="STRING" id="655353.SAMN04488056_101157"/>
<feature type="transmembrane region" description="Helical" evidence="12">
    <location>
        <begin position="217"/>
        <end position="242"/>
    </location>
</feature>
<dbReference type="Proteomes" id="UP000199236">
    <property type="component" value="Unassembled WGS sequence"/>
</dbReference>
<keyword evidence="5" id="KW-0631">Potassium channel</keyword>